<dbReference type="InterPro" id="IPR000259">
    <property type="entry name" value="Adhesion_dom_fimbrial"/>
</dbReference>
<evidence type="ECO:0000256" key="1">
    <source>
        <dbReference type="SAM" id="SignalP"/>
    </source>
</evidence>
<reference evidence="3 4" key="1">
    <citation type="submission" date="2024-09" db="EMBL/GenBank/DDBJ databases">
        <authorList>
            <person name="Sun Q."/>
            <person name="Mori K."/>
        </authorList>
    </citation>
    <scope>NUCLEOTIDE SEQUENCE [LARGE SCALE GENOMIC DNA]</scope>
    <source>
        <strain evidence="3 4">CCM 8626</strain>
    </source>
</reference>
<dbReference type="EMBL" id="JBHLXG010000026">
    <property type="protein sequence ID" value="MFC0228827.1"/>
    <property type="molecule type" value="Genomic_DNA"/>
</dbReference>
<dbReference type="Pfam" id="PF00419">
    <property type="entry name" value="Fimbrial"/>
    <property type="match status" value="1"/>
</dbReference>
<gene>
    <name evidence="3" type="ORF">ACFFJ3_20405</name>
</gene>
<protein>
    <submittedName>
        <fullName evidence="3">Fimbrial protein</fullName>
    </submittedName>
</protein>
<evidence type="ECO:0000259" key="2">
    <source>
        <dbReference type="Pfam" id="PF00419"/>
    </source>
</evidence>
<comment type="caution">
    <text evidence="3">The sequence shown here is derived from an EMBL/GenBank/DDBJ whole genome shotgun (WGS) entry which is preliminary data.</text>
</comment>
<proteinExistence type="predicted"/>
<dbReference type="Gene3D" id="2.60.40.1090">
    <property type="entry name" value="Fimbrial-type adhesion domain"/>
    <property type="match status" value="1"/>
</dbReference>
<dbReference type="InterPro" id="IPR008966">
    <property type="entry name" value="Adhesion_dom_sf"/>
</dbReference>
<dbReference type="InterPro" id="IPR036937">
    <property type="entry name" value="Adhesion_dom_fimbrial_sf"/>
</dbReference>
<dbReference type="Proteomes" id="UP001589792">
    <property type="component" value="Unassembled WGS sequence"/>
</dbReference>
<dbReference type="RefSeq" id="WP_380678894.1">
    <property type="nucleotide sequence ID" value="NZ_CP173186.1"/>
</dbReference>
<sequence>MKMNKMALAVMLVCSSISIAKAAPGGEVKFEGSITDTPCSIDPDSEKQTVKLGAVSKPGLVKGINGPERKFSIKLLNCTLDASGVPNKVSVTFTGPQGGMPGAGLSDGLLGITGVAKGASIKLIDYSNAVVTLGQKTSLQTLTNGNGNVLEFTAYLTPNPGVTEAQIVEGAFTSTANFIMNYE</sequence>
<feature type="domain" description="Fimbrial-type adhesion" evidence="2">
    <location>
        <begin position="29"/>
        <end position="182"/>
    </location>
</feature>
<dbReference type="PANTHER" id="PTHR33420:SF26">
    <property type="entry name" value="FIMBRIAL SUBUNIT"/>
    <property type="match status" value="1"/>
</dbReference>
<evidence type="ECO:0000313" key="3">
    <source>
        <dbReference type="EMBL" id="MFC0228827.1"/>
    </source>
</evidence>
<dbReference type="SUPFAM" id="SSF49401">
    <property type="entry name" value="Bacterial adhesins"/>
    <property type="match status" value="1"/>
</dbReference>
<dbReference type="InterPro" id="IPR050263">
    <property type="entry name" value="Bact_Fimbrial_Adh_Pro"/>
</dbReference>
<evidence type="ECO:0000313" key="4">
    <source>
        <dbReference type="Proteomes" id="UP001589792"/>
    </source>
</evidence>
<organism evidence="3 4">
    <name type="scientific">Serratia aquatilis</name>
    <dbReference type="NCBI Taxonomy" id="1737515"/>
    <lineage>
        <taxon>Bacteria</taxon>
        <taxon>Pseudomonadati</taxon>
        <taxon>Pseudomonadota</taxon>
        <taxon>Gammaproteobacteria</taxon>
        <taxon>Enterobacterales</taxon>
        <taxon>Yersiniaceae</taxon>
        <taxon>Serratia</taxon>
    </lineage>
</organism>
<name>A0ABV6EIK8_9GAMM</name>
<keyword evidence="1" id="KW-0732">Signal</keyword>
<feature type="signal peptide" evidence="1">
    <location>
        <begin position="1"/>
        <end position="22"/>
    </location>
</feature>
<feature type="chain" id="PRO_5046909220" evidence="1">
    <location>
        <begin position="23"/>
        <end position="183"/>
    </location>
</feature>
<keyword evidence="4" id="KW-1185">Reference proteome</keyword>
<dbReference type="PANTHER" id="PTHR33420">
    <property type="entry name" value="FIMBRIAL SUBUNIT ELFA-RELATED"/>
    <property type="match status" value="1"/>
</dbReference>
<accession>A0ABV6EIK8</accession>